<dbReference type="PANTHER" id="PTHR11012:SF30">
    <property type="entry name" value="PROTEIN KINASE-LIKE DOMAIN-CONTAINING"/>
    <property type="match status" value="1"/>
</dbReference>
<keyword evidence="3" id="KW-1185">Reference proteome</keyword>
<dbReference type="InterPro" id="IPR004119">
    <property type="entry name" value="EcKL"/>
</dbReference>
<dbReference type="SMART" id="SM00587">
    <property type="entry name" value="CHK"/>
    <property type="match status" value="1"/>
</dbReference>
<dbReference type="AlphaFoldDB" id="A0A9N9XPY8"/>
<dbReference type="EMBL" id="OU900096">
    <property type="protein sequence ID" value="CAG9860418.1"/>
    <property type="molecule type" value="Genomic_DNA"/>
</dbReference>
<evidence type="ECO:0000259" key="1">
    <source>
        <dbReference type="SMART" id="SM00587"/>
    </source>
</evidence>
<evidence type="ECO:0000313" key="3">
    <source>
        <dbReference type="Proteomes" id="UP001153712"/>
    </source>
</evidence>
<dbReference type="Pfam" id="PF02958">
    <property type="entry name" value="EcKL"/>
    <property type="match status" value="1"/>
</dbReference>
<dbReference type="SUPFAM" id="SSF56112">
    <property type="entry name" value="Protein kinase-like (PK-like)"/>
    <property type="match status" value="1"/>
</dbReference>
<dbReference type="OrthoDB" id="8250698at2759"/>
<dbReference type="InterPro" id="IPR011009">
    <property type="entry name" value="Kinase-like_dom_sf"/>
</dbReference>
<feature type="domain" description="CHK kinase-like" evidence="1">
    <location>
        <begin position="123"/>
        <end position="317"/>
    </location>
</feature>
<proteinExistence type="predicted"/>
<dbReference type="Gene3D" id="3.90.1200.10">
    <property type="match status" value="1"/>
</dbReference>
<protein>
    <recommendedName>
        <fullName evidence="1">CHK kinase-like domain-containing protein</fullName>
    </recommendedName>
</protein>
<name>A0A9N9XPY8_PHYSR</name>
<dbReference type="Proteomes" id="UP001153712">
    <property type="component" value="Chromosome 3"/>
</dbReference>
<dbReference type="PANTHER" id="PTHR11012">
    <property type="entry name" value="PROTEIN KINASE-LIKE DOMAIN-CONTAINING"/>
    <property type="match status" value="1"/>
</dbReference>
<dbReference type="InterPro" id="IPR015897">
    <property type="entry name" value="CHK_kinase-like"/>
</dbReference>
<evidence type="ECO:0000313" key="2">
    <source>
        <dbReference type="EMBL" id="CAG9860418.1"/>
    </source>
</evidence>
<organism evidence="2 3">
    <name type="scientific">Phyllotreta striolata</name>
    <name type="common">Striped flea beetle</name>
    <name type="synonym">Crioceris striolata</name>
    <dbReference type="NCBI Taxonomy" id="444603"/>
    <lineage>
        <taxon>Eukaryota</taxon>
        <taxon>Metazoa</taxon>
        <taxon>Ecdysozoa</taxon>
        <taxon>Arthropoda</taxon>
        <taxon>Hexapoda</taxon>
        <taxon>Insecta</taxon>
        <taxon>Pterygota</taxon>
        <taxon>Neoptera</taxon>
        <taxon>Endopterygota</taxon>
        <taxon>Coleoptera</taxon>
        <taxon>Polyphaga</taxon>
        <taxon>Cucujiformia</taxon>
        <taxon>Chrysomeloidea</taxon>
        <taxon>Chrysomelidae</taxon>
        <taxon>Galerucinae</taxon>
        <taxon>Alticini</taxon>
        <taxon>Phyllotreta</taxon>
    </lineage>
</organism>
<reference evidence="2" key="1">
    <citation type="submission" date="2022-01" db="EMBL/GenBank/DDBJ databases">
        <authorList>
            <person name="King R."/>
        </authorList>
    </citation>
    <scope>NUCLEOTIDE SEQUENCE</scope>
</reference>
<gene>
    <name evidence="2" type="ORF">PHYEVI_LOCUS6771</name>
</gene>
<sequence>MMDDKSVELINWFKEAVGTEECSVKLEGMKEKGDGYMSDINFAKITLNEPNQNGKELYMIAKVSKSGPEMRKFGEVLCKREVAFYKEVVPLFNEFQMEKLVDEPFEALPKCYKTIVTDQTEVIVQENLMKKGYKLHNKKIPMNMNHIKLVMKNYAKFHAISLALREQKPEVMAPFDESFTNWFVEQIAMFEPMYKSTVDKIIANLKEMDRSDLAKRYEKLVERGVPNMLTDLIKDMPEERVVTHADCHNGNFLFEYKDNDDENPTNVVIIDFQISFMFSPIIDISSYLYCGASKVELDQLDYILNYYHKELSSFLSKLGSNADEIFPVATMWEHWEKYSFYGFNVASSLLELLFVEADDAPDFEVESSKGMEKFDINVKDRKPYLKRLVEIVEHYLDVHNVH</sequence>
<accession>A0A9N9XPY8</accession>